<gene>
    <name evidence="2" type="ORF">M011DRAFT_407386</name>
</gene>
<evidence type="ECO:0000256" key="1">
    <source>
        <dbReference type="SAM" id="SignalP"/>
    </source>
</evidence>
<reference evidence="2" key="1">
    <citation type="journal article" date="2020" name="Stud. Mycol.">
        <title>101 Dothideomycetes genomes: a test case for predicting lifestyles and emergence of pathogens.</title>
        <authorList>
            <person name="Haridas S."/>
            <person name="Albert R."/>
            <person name="Binder M."/>
            <person name="Bloem J."/>
            <person name="Labutti K."/>
            <person name="Salamov A."/>
            <person name="Andreopoulos B."/>
            <person name="Baker S."/>
            <person name="Barry K."/>
            <person name="Bills G."/>
            <person name="Bluhm B."/>
            <person name="Cannon C."/>
            <person name="Castanera R."/>
            <person name="Culley D."/>
            <person name="Daum C."/>
            <person name="Ezra D."/>
            <person name="Gonzalez J."/>
            <person name="Henrissat B."/>
            <person name="Kuo A."/>
            <person name="Liang C."/>
            <person name="Lipzen A."/>
            <person name="Lutzoni F."/>
            <person name="Magnuson J."/>
            <person name="Mondo S."/>
            <person name="Nolan M."/>
            <person name="Ohm R."/>
            <person name="Pangilinan J."/>
            <person name="Park H.-J."/>
            <person name="Ramirez L."/>
            <person name="Alfaro M."/>
            <person name="Sun H."/>
            <person name="Tritt A."/>
            <person name="Yoshinaga Y."/>
            <person name="Zwiers L.-H."/>
            <person name="Turgeon B."/>
            <person name="Goodwin S."/>
            <person name="Spatafora J."/>
            <person name="Crous P."/>
            <person name="Grigoriev I."/>
        </authorList>
    </citation>
    <scope>NUCLEOTIDE SEQUENCE</scope>
    <source>
        <strain evidence="2">CBS 119925</strain>
    </source>
</reference>
<dbReference type="OrthoDB" id="3946332at2759"/>
<feature type="signal peptide" evidence="1">
    <location>
        <begin position="1"/>
        <end position="15"/>
    </location>
</feature>
<keyword evidence="3" id="KW-1185">Reference proteome</keyword>
<dbReference type="EMBL" id="MU006585">
    <property type="protein sequence ID" value="KAF2744908.1"/>
    <property type="molecule type" value="Genomic_DNA"/>
</dbReference>
<feature type="chain" id="PRO_5025504785" evidence="1">
    <location>
        <begin position="16"/>
        <end position="250"/>
    </location>
</feature>
<dbReference type="AlphaFoldDB" id="A0A6A6V2X2"/>
<evidence type="ECO:0000313" key="3">
    <source>
        <dbReference type="Proteomes" id="UP000799440"/>
    </source>
</evidence>
<sequence>MIVLSILTLLSTAAAQAPAEYSSIWASLSKEGVLPSDAVIPSGGPPAAWTSAFSSLKSAGIIPSHITAPAAYPTGMYGPGYGPWVPGHPYHDFEPEDACGMGPGGGRRWGDGPGDCGPWGPGKWGPWSEWASQWKSGDWKTRDAPWTKWWGGTACPGPEWPGWTEGEWKTGAPWTKWEGCTCSTTGSSLLTTTVSGKEVTTTAFGVKVASAVDSNTLAAQPTKIAGAANGREVVAMGAVVVGLVGGVLAL</sequence>
<proteinExistence type="predicted"/>
<keyword evidence="1" id="KW-0732">Signal</keyword>
<evidence type="ECO:0000313" key="2">
    <source>
        <dbReference type="EMBL" id="KAF2744908.1"/>
    </source>
</evidence>
<protein>
    <submittedName>
        <fullName evidence="2">Uncharacterized protein</fullName>
    </submittedName>
</protein>
<dbReference type="Proteomes" id="UP000799440">
    <property type="component" value="Unassembled WGS sequence"/>
</dbReference>
<organism evidence="2 3">
    <name type="scientific">Sporormia fimetaria CBS 119925</name>
    <dbReference type="NCBI Taxonomy" id="1340428"/>
    <lineage>
        <taxon>Eukaryota</taxon>
        <taxon>Fungi</taxon>
        <taxon>Dikarya</taxon>
        <taxon>Ascomycota</taxon>
        <taxon>Pezizomycotina</taxon>
        <taxon>Dothideomycetes</taxon>
        <taxon>Pleosporomycetidae</taxon>
        <taxon>Pleosporales</taxon>
        <taxon>Sporormiaceae</taxon>
        <taxon>Sporormia</taxon>
    </lineage>
</organism>
<name>A0A6A6V2X2_9PLEO</name>
<accession>A0A6A6V2X2</accession>